<feature type="compositionally biased region" description="Low complexity" evidence="9">
    <location>
        <begin position="282"/>
        <end position="291"/>
    </location>
</feature>
<feature type="domain" description="Protein kinase" evidence="10">
    <location>
        <begin position="582"/>
        <end position="857"/>
    </location>
</feature>
<dbReference type="PROSITE" id="PS00108">
    <property type="entry name" value="PROTEIN_KINASE_ST"/>
    <property type="match status" value="1"/>
</dbReference>
<dbReference type="Pfam" id="PF00130">
    <property type="entry name" value="C1_1"/>
    <property type="match status" value="1"/>
</dbReference>
<feature type="compositionally biased region" description="Polar residues" evidence="9">
    <location>
        <begin position="292"/>
        <end position="304"/>
    </location>
</feature>
<evidence type="ECO:0000256" key="9">
    <source>
        <dbReference type="SAM" id="MobiDB-lite"/>
    </source>
</evidence>
<keyword evidence="4" id="KW-0418">Kinase</keyword>
<evidence type="ECO:0000256" key="8">
    <source>
        <dbReference type="ARBA" id="ARBA00048679"/>
    </source>
</evidence>
<dbReference type="RefSeq" id="XP_066932186.1">
    <property type="nucleotide sequence ID" value="XM_067076085.1"/>
</dbReference>
<dbReference type="PROSITE" id="PS50011">
    <property type="entry name" value="PROTEIN_KINASE_DOM"/>
    <property type="match status" value="1"/>
</dbReference>
<feature type="region of interest" description="Disordered" evidence="9">
    <location>
        <begin position="419"/>
        <end position="486"/>
    </location>
</feature>
<keyword evidence="13" id="KW-1185">Reference proteome</keyword>
<dbReference type="OrthoDB" id="774951at2759"/>
<evidence type="ECO:0000259" key="10">
    <source>
        <dbReference type="PROSITE" id="PS50011"/>
    </source>
</evidence>
<evidence type="ECO:0000256" key="2">
    <source>
        <dbReference type="ARBA" id="ARBA00022723"/>
    </source>
</evidence>
<evidence type="ECO:0000256" key="1">
    <source>
        <dbReference type="ARBA" id="ARBA00022679"/>
    </source>
</evidence>
<dbReference type="Pfam" id="PF07714">
    <property type="entry name" value="PK_Tyr_Ser-Thr"/>
    <property type="match status" value="1"/>
</dbReference>
<keyword evidence="6" id="KW-0067">ATP-binding</keyword>
<keyword evidence="2" id="KW-0479">Metal-binding</keyword>
<evidence type="ECO:0000256" key="5">
    <source>
        <dbReference type="ARBA" id="ARBA00022833"/>
    </source>
</evidence>
<evidence type="ECO:0000256" key="6">
    <source>
        <dbReference type="ARBA" id="ARBA00022840"/>
    </source>
</evidence>
<dbReference type="SUPFAM" id="SSF57889">
    <property type="entry name" value="Cysteine-rich domain"/>
    <property type="match status" value="1"/>
</dbReference>
<dbReference type="PANTHER" id="PTHR44329">
    <property type="entry name" value="SERINE/THREONINE-PROTEIN KINASE TNNI3K-RELATED"/>
    <property type="match status" value="1"/>
</dbReference>
<feature type="compositionally biased region" description="Low complexity" evidence="9">
    <location>
        <begin position="527"/>
        <end position="541"/>
    </location>
</feature>
<dbReference type="InterPro" id="IPR002219">
    <property type="entry name" value="PKC_DAG/PE"/>
</dbReference>
<dbReference type="SUPFAM" id="SSF56112">
    <property type="entry name" value="Protein kinase-like (PK-like)"/>
    <property type="match status" value="1"/>
</dbReference>
<comment type="catalytic activity">
    <reaction evidence="8">
        <text>L-seryl-[protein] + ATP = O-phospho-L-seryl-[protein] + ADP + H(+)</text>
        <dbReference type="Rhea" id="RHEA:17989"/>
        <dbReference type="Rhea" id="RHEA-COMP:9863"/>
        <dbReference type="Rhea" id="RHEA-COMP:11604"/>
        <dbReference type="ChEBI" id="CHEBI:15378"/>
        <dbReference type="ChEBI" id="CHEBI:29999"/>
        <dbReference type="ChEBI" id="CHEBI:30616"/>
        <dbReference type="ChEBI" id="CHEBI:83421"/>
        <dbReference type="ChEBI" id="CHEBI:456216"/>
        <dbReference type="EC" id="2.7.11.1"/>
    </reaction>
</comment>
<dbReference type="PROSITE" id="PS50081">
    <property type="entry name" value="ZF_DAG_PE_2"/>
    <property type="match status" value="1"/>
</dbReference>
<dbReference type="Gene3D" id="3.30.200.20">
    <property type="entry name" value="Phosphorylase Kinase, domain 1"/>
    <property type="match status" value="1"/>
</dbReference>
<feature type="region of interest" description="Disordered" evidence="9">
    <location>
        <begin position="527"/>
        <end position="551"/>
    </location>
</feature>
<sequence>MEEEVATLEMLQKVVDMKIQHLKGVRDKQHHEARSEIITSEISDLEGKLMVLFASQIKSKSKIVNQEHAARFYPKLSQFLYVVDIDEEMRETLVNRCSLVEELFEFSNERLAGIFYVHDDDEMKKKKLDGQYKRLRAARNIVKDYVVRLQNGEKRSELPWNSQWHEMAPDSPASVRSSIASVGHLSVFNYGPNEDLSNFKSRSIPPSPSPARSVSSIPRSRSDDANVGQRIHRGSTSSAGSSSSTSRYMVKSEKIRRKNKPGIITIPPSTDGETDSDHSKSRSSSITSSQSPRTPTLPSNSNMGHSIKHRFSGKQLLISIACDYCTRVMLFGLKCKHCGFKCHKKCSRKVPPSCSLPPQMLDYFKKKVDNESRAQVDDRKKLSLPPNLMLGKDSLVPIKRTNSEPSNFANRVRSIDKHMSSSHGSLMHNTVGNGASSSMVGAGSHRGASADTYSTASSTSSISSSTFHSDSPLGTPGVGGDGHEMGNNERFPFFPDGDNLVGEISLVNSLISTTSTVSEASTNTLIDSKCSSDTKSSSTLSIQEEENSVDDLDDQISDIRKHVKLRNHGSLMSEWVIPFSQIEIGDHIGVGRVGKVYKAKWHGECALKVLYLENPTTEEKNDFKYKVQVLRRTRHENLVLFMGACMEPATLAIVCSFIKGMSLYSHIHVHETKFDDVKIISIVQQIAQGMSYLHARKIVHKDLKTKNVFLEHNQNRIVITDFGLISIADVKVTNTRKNHLMLPKGWLCYQAPEIIRHLSAHDPGCEVLYYTRESDIYAFGTIWFELLAGDWPFAKQSNQSIIWQIGKGVKQSLSDPKLTREGLYVTRETKDIISMTWALDPENRPQFSALLKAFERLPKKRLIRSPSQPTYLTRTANALLI</sequence>
<dbReference type="InterPro" id="IPR011009">
    <property type="entry name" value="Kinase-like_dom_sf"/>
</dbReference>
<name>A0A7M5TV97_9CNID</name>
<feature type="region of interest" description="Disordered" evidence="9">
    <location>
        <begin position="199"/>
        <end position="306"/>
    </location>
</feature>
<evidence type="ECO:0000313" key="12">
    <source>
        <dbReference type="EnsemblMetazoa" id="CLYHEMP002436.3"/>
    </source>
</evidence>
<organism evidence="12 13">
    <name type="scientific">Clytia hemisphaerica</name>
    <dbReference type="NCBI Taxonomy" id="252671"/>
    <lineage>
        <taxon>Eukaryota</taxon>
        <taxon>Metazoa</taxon>
        <taxon>Cnidaria</taxon>
        <taxon>Hydrozoa</taxon>
        <taxon>Hydroidolina</taxon>
        <taxon>Leptothecata</taxon>
        <taxon>Obeliida</taxon>
        <taxon>Clytiidae</taxon>
        <taxon>Clytia</taxon>
    </lineage>
</organism>
<dbReference type="SMART" id="SM00220">
    <property type="entry name" value="S_TKc"/>
    <property type="match status" value="1"/>
</dbReference>
<dbReference type="AlphaFoldDB" id="A0A7M5TV97"/>
<dbReference type="Gene3D" id="1.10.510.10">
    <property type="entry name" value="Transferase(Phosphotransferase) domain 1"/>
    <property type="match status" value="1"/>
</dbReference>
<dbReference type="InterPro" id="IPR001245">
    <property type="entry name" value="Ser-Thr/Tyr_kinase_cat_dom"/>
</dbReference>
<dbReference type="InterPro" id="IPR008271">
    <property type="entry name" value="Ser/Thr_kinase_AS"/>
</dbReference>
<dbReference type="InterPro" id="IPR051681">
    <property type="entry name" value="Ser/Thr_Kinases-Pseudokinases"/>
</dbReference>
<dbReference type="GO" id="GO:0005524">
    <property type="term" value="F:ATP binding"/>
    <property type="evidence" value="ECO:0007669"/>
    <property type="project" value="UniProtKB-KW"/>
</dbReference>
<evidence type="ECO:0008006" key="14">
    <source>
        <dbReference type="Google" id="ProtNLM"/>
    </source>
</evidence>
<accession>A0A7M5TV97</accession>
<keyword evidence="1" id="KW-0808">Transferase</keyword>
<feature type="compositionally biased region" description="Low complexity" evidence="9">
    <location>
        <begin position="210"/>
        <end position="219"/>
    </location>
</feature>
<dbReference type="Proteomes" id="UP000594262">
    <property type="component" value="Unplaced"/>
</dbReference>
<dbReference type="InterPro" id="IPR000719">
    <property type="entry name" value="Prot_kinase_dom"/>
</dbReference>
<dbReference type="SMART" id="SM00109">
    <property type="entry name" value="C1"/>
    <property type="match status" value="1"/>
</dbReference>
<reference evidence="12" key="1">
    <citation type="submission" date="2021-01" db="UniProtKB">
        <authorList>
            <consortium name="EnsemblMetazoa"/>
        </authorList>
    </citation>
    <scope>IDENTIFICATION</scope>
</reference>
<dbReference type="CDD" id="cd20812">
    <property type="entry name" value="C1_KSR"/>
    <property type="match status" value="1"/>
</dbReference>
<dbReference type="FunFam" id="3.30.200.20:FF:000034">
    <property type="entry name" value="Kinase suppressor of Ras 1"/>
    <property type="match status" value="1"/>
</dbReference>
<evidence type="ECO:0000256" key="7">
    <source>
        <dbReference type="ARBA" id="ARBA00047899"/>
    </source>
</evidence>
<dbReference type="Gene3D" id="6.10.140.1120">
    <property type="match status" value="1"/>
</dbReference>
<dbReference type="EnsemblMetazoa" id="CLYHEMT002436.3">
    <property type="protein sequence ID" value="CLYHEMP002436.3"/>
    <property type="gene ID" value="CLYHEMG002436"/>
</dbReference>
<evidence type="ECO:0000313" key="13">
    <source>
        <dbReference type="Proteomes" id="UP000594262"/>
    </source>
</evidence>
<feature type="compositionally biased region" description="Low complexity" evidence="9">
    <location>
        <begin position="449"/>
        <end position="471"/>
    </location>
</feature>
<evidence type="ECO:0000256" key="3">
    <source>
        <dbReference type="ARBA" id="ARBA00022741"/>
    </source>
</evidence>
<proteinExistence type="predicted"/>
<protein>
    <recommendedName>
        <fullName evidence="14">Kinase suppressor of Ras 2</fullName>
    </recommendedName>
</protein>
<dbReference type="PANTHER" id="PTHR44329:SF253">
    <property type="entry name" value="KINASE SUPPRESSOR OF RAS 2"/>
    <property type="match status" value="1"/>
</dbReference>
<dbReference type="InterPro" id="IPR046933">
    <property type="entry name" value="SAM_KSR1_N_sf"/>
</dbReference>
<dbReference type="InterPro" id="IPR046349">
    <property type="entry name" value="C1-like_sf"/>
</dbReference>
<comment type="catalytic activity">
    <reaction evidence="7">
        <text>L-threonyl-[protein] + ATP = O-phospho-L-threonyl-[protein] + ADP + H(+)</text>
        <dbReference type="Rhea" id="RHEA:46608"/>
        <dbReference type="Rhea" id="RHEA-COMP:11060"/>
        <dbReference type="Rhea" id="RHEA-COMP:11605"/>
        <dbReference type="ChEBI" id="CHEBI:15378"/>
        <dbReference type="ChEBI" id="CHEBI:30013"/>
        <dbReference type="ChEBI" id="CHEBI:30616"/>
        <dbReference type="ChEBI" id="CHEBI:61977"/>
        <dbReference type="ChEBI" id="CHEBI:456216"/>
        <dbReference type="EC" id="2.7.11.1"/>
    </reaction>
</comment>
<dbReference type="GO" id="GO:0004674">
    <property type="term" value="F:protein serine/threonine kinase activity"/>
    <property type="evidence" value="ECO:0007669"/>
    <property type="project" value="UniProtKB-EC"/>
</dbReference>
<feature type="domain" description="Phorbol-ester/DAG-type" evidence="11">
    <location>
        <begin position="308"/>
        <end position="354"/>
    </location>
</feature>
<dbReference type="Gene3D" id="3.30.60.20">
    <property type="match status" value="1"/>
</dbReference>
<keyword evidence="5" id="KW-0862">Zinc</keyword>
<evidence type="ECO:0000256" key="4">
    <source>
        <dbReference type="ARBA" id="ARBA00022777"/>
    </source>
</evidence>
<keyword evidence="3" id="KW-0547">Nucleotide-binding</keyword>
<dbReference type="PROSITE" id="PS00479">
    <property type="entry name" value="ZF_DAG_PE_1"/>
    <property type="match status" value="1"/>
</dbReference>
<evidence type="ECO:0000259" key="11">
    <source>
        <dbReference type="PROSITE" id="PS50081"/>
    </source>
</evidence>
<dbReference type="GO" id="GO:0046872">
    <property type="term" value="F:metal ion binding"/>
    <property type="evidence" value="ECO:0007669"/>
    <property type="project" value="UniProtKB-KW"/>
</dbReference>
<feature type="compositionally biased region" description="Polar residues" evidence="9">
    <location>
        <begin position="421"/>
        <end position="439"/>
    </location>
</feature>
<dbReference type="GeneID" id="136819843"/>
<feature type="compositionally biased region" description="Low complexity" evidence="9">
    <location>
        <begin position="234"/>
        <end position="246"/>
    </location>
</feature>